<comment type="caution">
    <text evidence="1">The sequence shown here is derived from an EMBL/GenBank/DDBJ whole genome shotgun (WGS) entry which is preliminary data.</text>
</comment>
<reference evidence="1 2" key="1">
    <citation type="submission" date="2023-07" db="EMBL/GenBank/DDBJ databases">
        <title>Genomic Encyclopedia of Type Strains, Phase IV (KMG-IV): sequencing the most valuable type-strain genomes for metagenomic binning, comparative biology and taxonomic classification.</title>
        <authorList>
            <person name="Goeker M."/>
        </authorList>
    </citation>
    <scope>NUCLEOTIDE SEQUENCE [LARGE SCALE GENOMIC DNA]</scope>
    <source>
        <strain evidence="1 2">DSM 5896</strain>
    </source>
</reference>
<dbReference type="Proteomes" id="UP001237448">
    <property type="component" value="Unassembled WGS sequence"/>
</dbReference>
<dbReference type="RefSeq" id="WP_307422075.1">
    <property type="nucleotide sequence ID" value="NZ_JAUSVK010000001.1"/>
</dbReference>
<proteinExistence type="predicted"/>
<keyword evidence="2" id="KW-1185">Reference proteome</keyword>
<sequence length="188" mass="20924">MMRSPIVTRLAPPEQSRMAGWYEDADLLDSFVAALPAGSNADIRTIAHAVLGQPALWFKALLSIRDGIVRCFGLRTTGDLRRSSEGGDRIDFFRVLSSHDDELILGEDDRHLDFRISLMVQRPIGGPDLVFATTAVRCHNRIGRIYLTAIAPFHRLVVRSHLRRAARAGFVPLDGSHDVPGDHRPPVR</sequence>
<name>A0ABU0F842_9HYPH</name>
<protein>
    <recommendedName>
        <fullName evidence="3">DUF2867 domain-containing protein</fullName>
    </recommendedName>
</protein>
<accession>A0ABU0F842</accession>
<dbReference type="InterPro" id="IPR021295">
    <property type="entry name" value="DUF2867"/>
</dbReference>
<evidence type="ECO:0000313" key="2">
    <source>
        <dbReference type="Proteomes" id="UP001237448"/>
    </source>
</evidence>
<organism evidence="1 2">
    <name type="scientific">Labrys monachus</name>
    <dbReference type="NCBI Taxonomy" id="217067"/>
    <lineage>
        <taxon>Bacteria</taxon>
        <taxon>Pseudomonadati</taxon>
        <taxon>Pseudomonadota</taxon>
        <taxon>Alphaproteobacteria</taxon>
        <taxon>Hyphomicrobiales</taxon>
        <taxon>Xanthobacteraceae</taxon>
        <taxon>Labrys</taxon>
    </lineage>
</organism>
<dbReference type="EMBL" id="JAUSVK010000001">
    <property type="protein sequence ID" value="MDQ0390711.1"/>
    <property type="molecule type" value="Genomic_DNA"/>
</dbReference>
<evidence type="ECO:0008006" key="3">
    <source>
        <dbReference type="Google" id="ProtNLM"/>
    </source>
</evidence>
<evidence type="ECO:0000313" key="1">
    <source>
        <dbReference type="EMBL" id="MDQ0390711.1"/>
    </source>
</evidence>
<gene>
    <name evidence="1" type="ORF">J3R73_000503</name>
</gene>
<dbReference type="Pfam" id="PF11066">
    <property type="entry name" value="DUF2867"/>
    <property type="match status" value="1"/>
</dbReference>